<dbReference type="EMBL" id="JAYGII010000001">
    <property type="protein sequence ID" value="MEA5444224.1"/>
    <property type="molecule type" value="Genomic_DNA"/>
</dbReference>
<dbReference type="SUPFAM" id="SSF103088">
    <property type="entry name" value="OmpA-like"/>
    <property type="match status" value="1"/>
</dbReference>
<comment type="similarity">
    <text evidence="9">Belongs to the Pal lipoprotein family.</text>
</comment>
<evidence type="ECO:0000256" key="5">
    <source>
        <dbReference type="ARBA" id="ARBA00023139"/>
    </source>
</evidence>
<keyword evidence="14" id="KW-1185">Reference proteome</keyword>
<dbReference type="InterPro" id="IPR014169">
    <property type="entry name" value="Pal_lipo_C"/>
</dbReference>
<keyword evidence="5" id="KW-0564">Palmitate</keyword>
<dbReference type="NCBIfam" id="TIGR02802">
    <property type="entry name" value="Pal_lipo"/>
    <property type="match status" value="1"/>
</dbReference>
<evidence type="ECO:0000259" key="12">
    <source>
        <dbReference type="PROSITE" id="PS51123"/>
    </source>
</evidence>
<dbReference type="PRINTS" id="PR01021">
    <property type="entry name" value="OMPADOMAIN"/>
</dbReference>
<evidence type="ECO:0000256" key="9">
    <source>
        <dbReference type="HAMAP-Rule" id="MF_02204"/>
    </source>
</evidence>
<dbReference type="HAMAP" id="MF_02204">
    <property type="entry name" value="Pal"/>
    <property type="match status" value="1"/>
</dbReference>
<accession>A0AAP6MJ83</accession>
<evidence type="ECO:0000256" key="8">
    <source>
        <dbReference type="ARBA" id="ARBA00023306"/>
    </source>
</evidence>
<evidence type="ECO:0000256" key="3">
    <source>
        <dbReference type="ARBA" id="ARBA00022729"/>
    </source>
</evidence>
<keyword evidence="2 9" id="KW-0132">Cell division</keyword>
<dbReference type="GO" id="GO:0009279">
    <property type="term" value="C:cell outer membrane"/>
    <property type="evidence" value="ECO:0007669"/>
    <property type="project" value="UniProtKB-SubCell"/>
</dbReference>
<dbReference type="AlphaFoldDB" id="A0AAP6MJ83"/>
<comment type="subunit">
    <text evidence="9">The Tol-Pal system is composed of five core proteins: the inner membrane proteins TolA, TolQ and TolR, the periplasmic protein TolB and the outer membrane protein Pal. They form a network linking the inner and outer membranes and the peptidoglycan layer.</text>
</comment>
<comment type="caution">
    <text evidence="13">The sequence shown here is derived from an EMBL/GenBank/DDBJ whole genome shotgun (WGS) entry which is preliminary data.</text>
</comment>
<sequence>MNGNEGITLKLVTALSAALVLAACAGTQEIVDEEAADEADRRAAQERESAEIDGLRDDEFAEFQALDDPDSPLSERVIYFDFDRYEVKSEYRELVREHARYLRDRPDLRVRLEGHTDERGSREYNIGLGDRRAQAVRRMLVLHGVSEDQIRTVSYGEERPAIPESNEDAWAANRRVEIDYIR</sequence>
<evidence type="ECO:0000256" key="4">
    <source>
        <dbReference type="ARBA" id="ARBA00023136"/>
    </source>
</evidence>
<dbReference type="RefSeq" id="WP_346049212.1">
    <property type="nucleotide sequence ID" value="NZ_JAYGII010000001.1"/>
</dbReference>
<dbReference type="InterPro" id="IPR006665">
    <property type="entry name" value="OmpA-like"/>
</dbReference>
<keyword evidence="7 13" id="KW-0449">Lipoprotein</keyword>
<protein>
    <recommendedName>
        <fullName evidence="9">Peptidoglycan-associated protein</fullName>
    </recommendedName>
</protein>
<evidence type="ECO:0000256" key="10">
    <source>
        <dbReference type="PROSITE-ProRule" id="PRU00473"/>
    </source>
</evidence>
<feature type="signal peptide" evidence="11">
    <location>
        <begin position="1"/>
        <end position="25"/>
    </location>
</feature>
<organism evidence="13 14">
    <name type="scientific">Natronospira elongata</name>
    <dbReference type="NCBI Taxonomy" id="3110268"/>
    <lineage>
        <taxon>Bacteria</taxon>
        <taxon>Pseudomonadati</taxon>
        <taxon>Pseudomonadota</taxon>
        <taxon>Gammaproteobacteria</taxon>
        <taxon>Natronospirales</taxon>
        <taxon>Natronospiraceae</taxon>
        <taxon>Natronospira</taxon>
    </lineage>
</organism>
<dbReference type="InterPro" id="IPR050330">
    <property type="entry name" value="Bact_OuterMem_StrucFunc"/>
</dbReference>
<keyword evidence="6" id="KW-0998">Cell outer membrane</keyword>
<feature type="chain" id="PRO_5043041068" description="Peptidoglycan-associated protein" evidence="11">
    <location>
        <begin position="26"/>
        <end position="182"/>
    </location>
</feature>
<dbReference type="InterPro" id="IPR006664">
    <property type="entry name" value="OMP_bac"/>
</dbReference>
<dbReference type="InterPro" id="IPR039001">
    <property type="entry name" value="Pal"/>
</dbReference>
<dbReference type="InterPro" id="IPR036737">
    <property type="entry name" value="OmpA-like_sf"/>
</dbReference>
<dbReference type="PANTHER" id="PTHR30329:SF21">
    <property type="entry name" value="LIPOPROTEIN YIAD-RELATED"/>
    <property type="match status" value="1"/>
</dbReference>
<dbReference type="Pfam" id="PF00691">
    <property type="entry name" value="OmpA"/>
    <property type="match status" value="1"/>
</dbReference>
<feature type="domain" description="OmpA-like" evidence="12">
    <location>
        <begin position="67"/>
        <end position="182"/>
    </location>
</feature>
<evidence type="ECO:0000313" key="14">
    <source>
        <dbReference type="Proteomes" id="UP001302316"/>
    </source>
</evidence>
<dbReference type="GO" id="GO:0051301">
    <property type="term" value="P:cell division"/>
    <property type="evidence" value="ECO:0007669"/>
    <property type="project" value="UniProtKB-UniRule"/>
</dbReference>
<comment type="function">
    <text evidence="9">Part of the Tol-Pal system, which plays a role in outer membrane invagination during cell division and is important for maintaining outer membrane integrity.</text>
</comment>
<dbReference type="PROSITE" id="PS51123">
    <property type="entry name" value="OMPA_2"/>
    <property type="match status" value="1"/>
</dbReference>
<evidence type="ECO:0000256" key="2">
    <source>
        <dbReference type="ARBA" id="ARBA00022618"/>
    </source>
</evidence>
<evidence type="ECO:0000256" key="6">
    <source>
        <dbReference type="ARBA" id="ARBA00023237"/>
    </source>
</evidence>
<dbReference type="Gene3D" id="3.30.1330.60">
    <property type="entry name" value="OmpA-like domain"/>
    <property type="match status" value="1"/>
</dbReference>
<evidence type="ECO:0000256" key="1">
    <source>
        <dbReference type="ARBA" id="ARBA00004442"/>
    </source>
</evidence>
<keyword evidence="3 11" id="KW-0732">Signal</keyword>
<gene>
    <name evidence="9 13" type="primary">pal</name>
    <name evidence="13" type="ORF">VCB98_00130</name>
</gene>
<dbReference type="Proteomes" id="UP001302316">
    <property type="component" value="Unassembled WGS sequence"/>
</dbReference>
<dbReference type="PANTHER" id="PTHR30329">
    <property type="entry name" value="STATOR ELEMENT OF FLAGELLAR MOTOR COMPLEX"/>
    <property type="match status" value="1"/>
</dbReference>
<keyword evidence="8 9" id="KW-0131">Cell cycle</keyword>
<keyword evidence="4 10" id="KW-0472">Membrane</keyword>
<proteinExistence type="inferred from homology"/>
<dbReference type="CDD" id="cd07185">
    <property type="entry name" value="OmpA_C-like"/>
    <property type="match status" value="1"/>
</dbReference>
<name>A0AAP6MJ83_9GAMM</name>
<comment type="subcellular location">
    <subcellularLocation>
        <location evidence="1">Cell outer membrane</location>
    </subcellularLocation>
</comment>
<evidence type="ECO:0000313" key="13">
    <source>
        <dbReference type="EMBL" id="MEA5444224.1"/>
    </source>
</evidence>
<reference evidence="13 14" key="1">
    <citation type="submission" date="2023-12" db="EMBL/GenBank/DDBJ databases">
        <title>Whole-genome sequencing of halo(alkali)philic microorganisms from hypersaline lakes.</title>
        <authorList>
            <person name="Sorokin D.Y."/>
            <person name="Merkel A.Y."/>
            <person name="Messina E."/>
            <person name="Yakimov M."/>
        </authorList>
    </citation>
    <scope>NUCLEOTIDE SEQUENCE [LARGE SCALE GENOMIC DNA]</scope>
    <source>
        <strain evidence="13 14">AB-CW1</strain>
    </source>
</reference>
<evidence type="ECO:0000256" key="11">
    <source>
        <dbReference type="SAM" id="SignalP"/>
    </source>
</evidence>
<evidence type="ECO:0000256" key="7">
    <source>
        <dbReference type="ARBA" id="ARBA00023288"/>
    </source>
</evidence>